<feature type="chain" id="PRO_5046384395" evidence="1">
    <location>
        <begin position="22"/>
        <end position="330"/>
    </location>
</feature>
<dbReference type="Proteomes" id="UP000632154">
    <property type="component" value="Unassembled WGS sequence"/>
</dbReference>
<sequence>MIRLHSAALLLLLALAPAAAAQSTAAPPPAETAPPAGLRFGVPTNYFGRFGGVSPILELNDKNDVSRIGLGGLPLPTEHDLRFTVANRPDKDVWDYSISTRMNNTTYLIGIENDVRRAEVTHNPYTGPQFTGVLREKGLSELSAGYAFTALEGQAYVYNKAGVAASGEKREPFTYSQVGTAYTEKVGNIDFRVAPLARLYTYPFAGKVHSNAELTVTATTAPTPQLLLEATHLERFAAGDSVISEYGLGRAQETSLYATYRLPYAGDPAFGVGAVRGSYTHNWQNDWNYYRGDLFLRSNLLPVMVGPRAEYRVAPDGTAQWIYGFVTLGK</sequence>
<comment type="caution">
    <text evidence="2">The sequence shown here is derived from an EMBL/GenBank/DDBJ whole genome shotgun (WGS) entry which is preliminary data.</text>
</comment>
<keyword evidence="3" id="KW-1185">Reference proteome</keyword>
<evidence type="ECO:0000256" key="1">
    <source>
        <dbReference type="SAM" id="SignalP"/>
    </source>
</evidence>
<keyword evidence="1" id="KW-0732">Signal</keyword>
<reference evidence="3" key="1">
    <citation type="journal article" date="2019" name="Int. J. Syst. Evol. Microbiol.">
        <title>The Global Catalogue of Microorganisms (GCM) 10K type strain sequencing project: providing services to taxonomists for standard genome sequencing and annotation.</title>
        <authorList>
            <consortium name="The Broad Institute Genomics Platform"/>
            <consortium name="The Broad Institute Genome Sequencing Center for Infectious Disease"/>
            <person name="Wu L."/>
            <person name="Ma J."/>
        </authorList>
    </citation>
    <scope>NUCLEOTIDE SEQUENCE [LARGE SCALE GENOMIC DNA]</scope>
    <source>
        <strain evidence="3">CGMCC 1.18439</strain>
    </source>
</reference>
<accession>A0ABQ3K5D4</accession>
<evidence type="ECO:0000313" key="2">
    <source>
        <dbReference type="EMBL" id="GHG02941.1"/>
    </source>
</evidence>
<proteinExistence type="predicted"/>
<gene>
    <name evidence="2" type="ORF">GCM10017783_14100</name>
</gene>
<protein>
    <submittedName>
        <fullName evidence="2">Uncharacterized protein</fullName>
    </submittedName>
</protein>
<feature type="signal peptide" evidence="1">
    <location>
        <begin position="1"/>
        <end position="21"/>
    </location>
</feature>
<evidence type="ECO:0000313" key="3">
    <source>
        <dbReference type="Proteomes" id="UP000632154"/>
    </source>
</evidence>
<organism evidence="2 3">
    <name type="scientific">Deinococcus piscis</name>
    <dbReference type="NCBI Taxonomy" id="394230"/>
    <lineage>
        <taxon>Bacteria</taxon>
        <taxon>Thermotogati</taxon>
        <taxon>Deinococcota</taxon>
        <taxon>Deinococci</taxon>
        <taxon>Deinococcales</taxon>
        <taxon>Deinococcaceae</taxon>
        <taxon>Deinococcus</taxon>
    </lineage>
</organism>
<dbReference type="EMBL" id="BNAL01000015">
    <property type="protein sequence ID" value="GHG02941.1"/>
    <property type="molecule type" value="Genomic_DNA"/>
</dbReference>
<name>A0ABQ3K5D4_9DEIO</name>
<dbReference type="RefSeq" id="WP_189642974.1">
    <property type="nucleotide sequence ID" value="NZ_BNAL01000015.1"/>
</dbReference>